<proteinExistence type="predicted"/>
<name>A0ABM3M9W2_GALME</name>
<accession>A0ABM3M9W2</accession>
<protein>
    <submittedName>
        <fullName evidence="2">Uncharacterized protein LOC128200092</fullName>
    </submittedName>
</protein>
<dbReference type="GeneID" id="128200092"/>
<organism evidence="1 2">
    <name type="scientific">Galleria mellonella</name>
    <name type="common">Greater wax moth</name>
    <dbReference type="NCBI Taxonomy" id="7137"/>
    <lineage>
        <taxon>Eukaryota</taxon>
        <taxon>Metazoa</taxon>
        <taxon>Ecdysozoa</taxon>
        <taxon>Arthropoda</taxon>
        <taxon>Hexapoda</taxon>
        <taxon>Insecta</taxon>
        <taxon>Pterygota</taxon>
        <taxon>Neoptera</taxon>
        <taxon>Endopterygota</taxon>
        <taxon>Lepidoptera</taxon>
        <taxon>Glossata</taxon>
        <taxon>Ditrysia</taxon>
        <taxon>Pyraloidea</taxon>
        <taxon>Pyralidae</taxon>
        <taxon>Galleriinae</taxon>
        <taxon>Galleria</taxon>
    </lineage>
</organism>
<reference evidence="2" key="1">
    <citation type="submission" date="2025-08" db="UniProtKB">
        <authorList>
            <consortium name="RefSeq"/>
        </authorList>
    </citation>
    <scope>IDENTIFICATION</scope>
    <source>
        <tissue evidence="2">Whole larvae</tissue>
    </source>
</reference>
<sequence length="319" mass="37450">MSDIWTFHPLSEDEVLKCIALAPRPNDNNKWFRRFGHKLIAPCCNDENILSPKTNDRVEKKSKTPDPEDCPLEIEKNKIDSNEKHFEDFLEAVENDPILQFNSLVEECLKDNVLLTKLAQKLTTFSVEKICKHIYENENINSAFLEIFHKYFVPAYLKREHSCISLDILVRAHAKYPVLFKTLLCTILKDPEIPNLFFQDFISSIDETEQTKLLLDISNFELRTEEFINNIFSIYTAYKNSEKTDRIQTFILDHILQCGHICSNDKHFGRLLLAFLQAEKHLNICQNYGNIERIIEIHKSPFRRPCWNIFKELNKNNAL</sequence>
<evidence type="ECO:0000313" key="2">
    <source>
        <dbReference type="RefSeq" id="XP_052748220.1"/>
    </source>
</evidence>
<dbReference type="Proteomes" id="UP001652740">
    <property type="component" value="Unplaced"/>
</dbReference>
<keyword evidence="1" id="KW-1185">Reference proteome</keyword>
<dbReference type="RefSeq" id="XP_052748220.1">
    <property type="nucleotide sequence ID" value="XM_052892260.1"/>
</dbReference>
<gene>
    <name evidence="2" type="primary">LOC128200092</name>
</gene>
<evidence type="ECO:0000313" key="1">
    <source>
        <dbReference type="Proteomes" id="UP001652740"/>
    </source>
</evidence>